<feature type="domain" description="D-apionate lactonase N-terminal" evidence="1">
    <location>
        <begin position="7"/>
        <end position="230"/>
    </location>
</feature>
<name>A0A1Y5U116_9RHOB</name>
<accession>A0A1Y5U116</accession>
<dbReference type="Pfam" id="PF25838">
    <property type="entry name" value="Apionate_lact_M"/>
    <property type="match status" value="1"/>
</dbReference>
<dbReference type="RefSeq" id="WP_085880475.1">
    <property type="nucleotide sequence ID" value="NZ_FWFZ01000028.1"/>
</dbReference>
<evidence type="ECO:0000259" key="1">
    <source>
        <dbReference type="Pfam" id="PF25837"/>
    </source>
</evidence>
<reference evidence="3 4" key="1">
    <citation type="submission" date="2017-03" db="EMBL/GenBank/DDBJ databases">
        <authorList>
            <person name="Afonso C.L."/>
            <person name="Miller P.J."/>
            <person name="Scott M.A."/>
            <person name="Spackman E."/>
            <person name="Goraichik I."/>
            <person name="Dimitrov K.M."/>
            <person name="Suarez D.L."/>
            <person name="Swayne D.E."/>
        </authorList>
    </citation>
    <scope>NUCLEOTIDE SEQUENCE [LARGE SCALE GENOMIC DNA]</scope>
    <source>
        <strain evidence="3 4">CECT 7023</strain>
    </source>
</reference>
<keyword evidence="4" id="KW-1185">Reference proteome</keyword>
<proteinExistence type="predicted"/>
<sequence length="643" mass="68105">MTRDTLLFGTSKAEAAKRVLRAGRLEATWDDGALRWIRWDGVEIIRGILFLVRTPGWGTPVPTLSDVEITETAAGFSVAVNAHFGTPGEGVAVALRYAGEADGHVEARATIRAEVPFETNRAGLIVLHPLDGVIAREATLEHADGTVRDVTIPKQLSPGQPAMDLRAMTHRPVEGLSVCTRFEGDVFEMEDHRNWSDASLKTYNRPIGLPHPYLLSVEEPVVQTVTITIDSPAEPVAQVAPALVEPEADGQPLPVYALPLDTPAGAADALRHVEAMTALAPQRLLLRWDPSVDGGTGDLAPLARLMEVTGAALEIQTIVSAEDARGLAQEIDDLAQSLTAAGIAPAAVAAFPKIDEQSFQPGQERPPHPSDPEIASALGRAFPDARLIGGTPAFFTEFNRKRPDTALWSGLTFGTSPVVHAADDSSVMETLQALPHILTTARELVGDLPVSVGPTGIGMRLNPYGAAPTVNDPDDRAGMAGRDPRQRGLFAAAWTVGYLARIAAFAPERFAFGAPTGPFGLLSTAQDHARAVWDDLPDGACYPLYHVARWIAGAGGGRLLRAEITGPLAIVSWDASGVRSALVANLSSEPADLPDIGLRAPKGVCLDETTAISLSSEPAPEPRHLSLDRIGAFGVLYLKGPAA</sequence>
<feature type="domain" description="D-apionate lactonase TIM barrel" evidence="2">
    <location>
        <begin position="262"/>
        <end position="554"/>
    </location>
</feature>
<dbReference type="Proteomes" id="UP000193900">
    <property type="component" value="Unassembled WGS sequence"/>
</dbReference>
<dbReference type="InterPro" id="IPR058788">
    <property type="entry name" value="ApnL_N"/>
</dbReference>
<dbReference type="AlphaFoldDB" id="A0A1Y5U116"/>
<dbReference type="Pfam" id="PF25837">
    <property type="entry name" value="Apionate_lact_N"/>
    <property type="match status" value="1"/>
</dbReference>
<dbReference type="InterPro" id="IPR058787">
    <property type="entry name" value="ApnL_M"/>
</dbReference>
<organism evidence="3 4">
    <name type="scientific">Roseisalinus antarcticus</name>
    <dbReference type="NCBI Taxonomy" id="254357"/>
    <lineage>
        <taxon>Bacteria</taxon>
        <taxon>Pseudomonadati</taxon>
        <taxon>Pseudomonadota</taxon>
        <taxon>Alphaproteobacteria</taxon>
        <taxon>Rhodobacterales</taxon>
        <taxon>Roseobacteraceae</taxon>
        <taxon>Roseisalinus</taxon>
    </lineage>
</organism>
<gene>
    <name evidence="3" type="ORF">ROA7023_03713</name>
</gene>
<evidence type="ECO:0000259" key="2">
    <source>
        <dbReference type="Pfam" id="PF25838"/>
    </source>
</evidence>
<evidence type="ECO:0000313" key="4">
    <source>
        <dbReference type="Proteomes" id="UP000193900"/>
    </source>
</evidence>
<protein>
    <submittedName>
        <fullName evidence="3">Uncharacterized protein</fullName>
    </submittedName>
</protein>
<evidence type="ECO:0000313" key="3">
    <source>
        <dbReference type="EMBL" id="SLN73622.1"/>
    </source>
</evidence>
<dbReference type="OrthoDB" id="931854at2"/>
<dbReference type="EMBL" id="FWFZ01000028">
    <property type="protein sequence ID" value="SLN73622.1"/>
    <property type="molecule type" value="Genomic_DNA"/>
</dbReference>